<feature type="domain" description="Resolvase/invertase-type recombinase catalytic" evidence="1">
    <location>
        <begin position="2"/>
        <end position="129"/>
    </location>
</feature>
<proteinExistence type="predicted"/>
<dbReference type="InterPro" id="IPR036162">
    <property type="entry name" value="Resolvase-like_N_sf"/>
</dbReference>
<dbReference type="KEGG" id="copr:Cop2CBH44_03450"/>
<accession>A0A7G1HTB0</accession>
<organism evidence="2 3">
    <name type="scientific">Coprobacter secundus subsp. similis</name>
    <dbReference type="NCBI Taxonomy" id="2751153"/>
    <lineage>
        <taxon>Bacteria</taxon>
        <taxon>Pseudomonadati</taxon>
        <taxon>Bacteroidota</taxon>
        <taxon>Bacteroidia</taxon>
        <taxon>Bacteroidales</taxon>
        <taxon>Barnesiellaceae</taxon>
        <taxon>Coprobacter</taxon>
    </lineage>
</organism>
<protein>
    <submittedName>
        <fullName evidence="2">Resolvase</fullName>
    </submittedName>
</protein>
<reference evidence="3" key="1">
    <citation type="submission" date="2020-07" db="EMBL/GenBank/DDBJ databases">
        <title>Complete genome sequencing of Coprobacter sp. strain 2CBH44.</title>
        <authorList>
            <person name="Sakamoto M."/>
            <person name="Murakami T."/>
            <person name="Mori H."/>
        </authorList>
    </citation>
    <scope>NUCLEOTIDE SEQUENCE [LARGE SCALE GENOMIC DNA]</scope>
    <source>
        <strain evidence="3">2CBH44</strain>
    </source>
</reference>
<dbReference type="Gene3D" id="3.40.50.1390">
    <property type="entry name" value="Resolvase, N-terminal catalytic domain"/>
    <property type="match status" value="1"/>
</dbReference>
<name>A0A7G1HTB0_9BACT</name>
<dbReference type="SMART" id="SM00857">
    <property type="entry name" value="Resolvase"/>
    <property type="match status" value="1"/>
</dbReference>
<dbReference type="RefSeq" id="WP_021930736.1">
    <property type="nucleotide sequence ID" value="NZ_AP023322.1"/>
</dbReference>
<dbReference type="SUPFAM" id="SSF53041">
    <property type="entry name" value="Resolvase-like"/>
    <property type="match status" value="1"/>
</dbReference>
<sequence length="180" mass="20486">MKKGFIRVSKNAEQLQQEIKKLNQHGVPSDSIFLERNLSLVLPQLEKGDTIVVCSLAHICTGMKDLLSIICEILKKGIGFESVDEYKLQISPEDTQIIDLLSSLNRFRQDIAGLRITEGLDKAINEGKKLGRPSGMTSQMAHKIKLAKHMYEMNQMSISQICRQLKLNQGSFYRYIKYNK</sequence>
<dbReference type="AlphaFoldDB" id="A0A7G1HTB0"/>
<evidence type="ECO:0000259" key="1">
    <source>
        <dbReference type="SMART" id="SM00857"/>
    </source>
</evidence>
<keyword evidence="3" id="KW-1185">Reference proteome</keyword>
<dbReference type="Proteomes" id="UP000594042">
    <property type="component" value="Chromosome"/>
</dbReference>
<evidence type="ECO:0000313" key="3">
    <source>
        <dbReference type="Proteomes" id="UP000594042"/>
    </source>
</evidence>
<dbReference type="EMBL" id="AP023322">
    <property type="protein sequence ID" value="BCI61992.1"/>
    <property type="molecule type" value="Genomic_DNA"/>
</dbReference>
<dbReference type="Pfam" id="PF00239">
    <property type="entry name" value="Resolvase"/>
    <property type="match status" value="1"/>
</dbReference>
<gene>
    <name evidence="2" type="ORF">Cop2CBH44_03450</name>
</gene>
<dbReference type="GO" id="GO:0003677">
    <property type="term" value="F:DNA binding"/>
    <property type="evidence" value="ECO:0007669"/>
    <property type="project" value="InterPro"/>
</dbReference>
<dbReference type="GO" id="GO:0000150">
    <property type="term" value="F:DNA strand exchange activity"/>
    <property type="evidence" value="ECO:0007669"/>
    <property type="project" value="InterPro"/>
</dbReference>
<evidence type="ECO:0000313" key="2">
    <source>
        <dbReference type="EMBL" id="BCI61992.1"/>
    </source>
</evidence>
<dbReference type="InterPro" id="IPR006119">
    <property type="entry name" value="Resolv_N"/>
</dbReference>